<proteinExistence type="predicted"/>
<evidence type="ECO:0000256" key="1">
    <source>
        <dbReference type="SAM" id="MobiDB-lite"/>
    </source>
</evidence>
<name>A0A1X7V893_AMPQE</name>
<feature type="region of interest" description="Disordered" evidence="1">
    <location>
        <begin position="44"/>
        <end position="65"/>
    </location>
</feature>
<sequence>MTSCQTSPQNLSVIKESSRIKREALSRLIQSPATVIMMAEESSQIRESSTVPEEIQKTSPDQTPKHFRSKVLPVISQEEIYRYFDLGLGRGLDGTDPTPWLNKTSFQARNITYDNILGTEEGGAVQSYEREIVSVQTLQSKIKTSIVIPKSPMTIGADAELSR</sequence>
<protein>
    <submittedName>
        <fullName evidence="2">Uncharacterized protein</fullName>
    </submittedName>
</protein>
<reference evidence="2" key="1">
    <citation type="submission" date="2017-05" db="UniProtKB">
        <authorList>
            <consortium name="EnsemblMetazoa"/>
        </authorList>
    </citation>
    <scope>IDENTIFICATION</scope>
</reference>
<dbReference type="InParanoid" id="A0A1X7V893"/>
<accession>A0A1X7V893</accession>
<dbReference type="OrthoDB" id="10627612at2759"/>
<evidence type="ECO:0000313" key="2">
    <source>
        <dbReference type="EnsemblMetazoa" id="Aqu2.1.36520_001"/>
    </source>
</evidence>
<dbReference type="EnsemblMetazoa" id="Aqu2.1.36520_001">
    <property type="protein sequence ID" value="Aqu2.1.36520_001"/>
    <property type="gene ID" value="Aqu2.1.36520"/>
</dbReference>
<dbReference type="AlphaFoldDB" id="A0A1X7V893"/>
<feature type="compositionally biased region" description="Polar residues" evidence="1">
    <location>
        <begin position="44"/>
        <end position="62"/>
    </location>
</feature>
<organism evidence="2">
    <name type="scientific">Amphimedon queenslandica</name>
    <name type="common">Sponge</name>
    <dbReference type="NCBI Taxonomy" id="400682"/>
    <lineage>
        <taxon>Eukaryota</taxon>
        <taxon>Metazoa</taxon>
        <taxon>Porifera</taxon>
        <taxon>Demospongiae</taxon>
        <taxon>Heteroscleromorpha</taxon>
        <taxon>Haplosclerida</taxon>
        <taxon>Niphatidae</taxon>
        <taxon>Amphimedon</taxon>
    </lineage>
</organism>